<gene>
    <name evidence="20" type="ORF">BU24DRAFT_497896</name>
</gene>
<dbReference type="GO" id="GO:0016020">
    <property type="term" value="C:membrane"/>
    <property type="evidence" value="ECO:0007669"/>
    <property type="project" value="UniProtKB-SubCell"/>
</dbReference>
<dbReference type="RefSeq" id="XP_033376771.1">
    <property type="nucleotide sequence ID" value="XM_033534306.1"/>
</dbReference>
<evidence type="ECO:0000256" key="12">
    <source>
        <dbReference type="ARBA" id="ARBA00044912"/>
    </source>
</evidence>
<keyword evidence="19" id="KW-0812">Transmembrane</keyword>
<evidence type="ECO:0000256" key="18">
    <source>
        <dbReference type="ARBA" id="ARBA00046376"/>
    </source>
</evidence>
<evidence type="ECO:0000256" key="2">
    <source>
        <dbReference type="ARBA" id="ARBA00044876"/>
    </source>
</evidence>
<dbReference type="EMBL" id="ML978083">
    <property type="protein sequence ID" value="KAF2008432.1"/>
    <property type="molecule type" value="Genomic_DNA"/>
</dbReference>
<evidence type="ECO:0000256" key="7">
    <source>
        <dbReference type="ARBA" id="ARBA00044893"/>
    </source>
</evidence>
<evidence type="ECO:0000256" key="1">
    <source>
        <dbReference type="ARBA" id="ARBA00004141"/>
    </source>
</evidence>
<feature type="transmembrane region" description="Helical" evidence="19">
    <location>
        <begin position="361"/>
        <end position="386"/>
    </location>
</feature>
<protein>
    <recommendedName>
        <fullName evidence="15">Lysosomal dipeptide transporter MFSD1</fullName>
    </recommendedName>
    <alternativeName>
        <fullName evidence="16">Major facilitator superfamily domain-containing protein 1</fullName>
    </alternativeName>
</protein>
<comment type="catalytic activity">
    <reaction evidence="4">
        <text>L-alpha-aminoacyl-L-arginine(out) = L-alpha-aminoacyl-L-arginine(in)</text>
        <dbReference type="Rhea" id="RHEA:79367"/>
        <dbReference type="ChEBI" id="CHEBI:229968"/>
    </reaction>
</comment>
<dbReference type="Pfam" id="PF07690">
    <property type="entry name" value="MFS_1"/>
    <property type="match status" value="1"/>
</dbReference>
<dbReference type="AlphaFoldDB" id="A0A6A5X687"/>
<organism evidence="20 21">
    <name type="scientific">Aaosphaeria arxii CBS 175.79</name>
    <dbReference type="NCBI Taxonomy" id="1450172"/>
    <lineage>
        <taxon>Eukaryota</taxon>
        <taxon>Fungi</taxon>
        <taxon>Dikarya</taxon>
        <taxon>Ascomycota</taxon>
        <taxon>Pezizomycotina</taxon>
        <taxon>Dothideomycetes</taxon>
        <taxon>Pleosporomycetidae</taxon>
        <taxon>Pleosporales</taxon>
        <taxon>Pleosporales incertae sedis</taxon>
        <taxon>Aaosphaeria</taxon>
    </lineage>
</organism>
<comment type="catalytic activity">
    <reaction evidence="12">
        <text>L-histidyl-L-alpha-amino acid(out) = L-histidyl-L-alpha-amino acid(in)</text>
        <dbReference type="Rhea" id="RHEA:79379"/>
        <dbReference type="ChEBI" id="CHEBI:229964"/>
    </reaction>
</comment>
<evidence type="ECO:0000313" key="21">
    <source>
        <dbReference type="Proteomes" id="UP000799778"/>
    </source>
</evidence>
<comment type="catalytic activity">
    <reaction evidence="9">
        <text>L-arginyl-L-alpha-amino acid(out) = L-arginyl-L-alpha-amino acid(in)</text>
        <dbReference type="Rhea" id="RHEA:79371"/>
        <dbReference type="ChEBI" id="CHEBI:84315"/>
    </reaction>
</comment>
<comment type="catalytic activity">
    <reaction evidence="7">
        <text>L-alpha-aminoacyl-L-lysine(out) = L-alpha-aminoacyl-L-lysine(in)</text>
        <dbReference type="Rhea" id="RHEA:79383"/>
        <dbReference type="ChEBI" id="CHEBI:229966"/>
    </reaction>
</comment>
<sequence length="514" mass="56307">MANNQTQVSLDNEKDDKDFVTAAISDHDGSDTRLSDNEPQPIPWKYKWIALACVISFPLGRRWASSTLGPLKNTLRNELDINNAQYGVISSADGLVNTLLPIFGGMLLDWWGPNAVTLVCTTIMLGGNALAAGATHLGKWRVLAAGNLIEGLGVAVLDSAQHKFFYHWFGARDLGFAFGIDNAVAKAVGIVAGMAAIPIRDGTGHYQWAFWIAVIFCAVSWVINIGYVWFANTIVPPQHRLTSARADAMAKNPNLKTKIVDWRILFTIPWAYMMFPLTQTLQAGGAGGFENSAADIIRMKGYKEDVAGYMATGQKILPIVLSPLIGIGMDRYGHRFHLVALAPIFFIICCALIGFTDLHPLVALVFGSLGDSFNALPIQIIIPLLVADQSKLGTAFGLWRAYNNSNTTITDVVYGVLQDGTENMGYTKVLLFAIGIKAWGFVLGLLYIVLDFKKLGKGMTMTRHQREARLRAITDPENDPLTRRTPNKLITTAALAVLTALIIVAWILFFKYLT</sequence>
<evidence type="ECO:0000256" key="8">
    <source>
        <dbReference type="ARBA" id="ARBA00044898"/>
    </source>
</evidence>
<keyword evidence="21" id="KW-1185">Reference proteome</keyword>
<comment type="function">
    <text evidence="17">Lysosomal dipeptide uniporter that selectively exports lysine, arginine or histidine-containing dipeptides with a net positive charge from the lysosome lumen into the cytosol. Could play a role in a specific type of protein O-glycosylation indirectly regulating macrophages migration and tissue invasion. Also essential for liver homeostasis.</text>
</comment>
<keyword evidence="19" id="KW-0472">Membrane</keyword>
<dbReference type="Gene3D" id="1.20.1250.20">
    <property type="entry name" value="MFS general substrate transporter like domains"/>
    <property type="match status" value="2"/>
</dbReference>
<dbReference type="GeneID" id="54291703"/>
<feature type="transmembrane region" description="Helical" evidence="19">
    <location>
        <begin position="429"/>
        <end position="450"/>
    </location>
</feature>
<evidence type="ECO:0000256" key="3">
    <source>
        <dbReference type="ARBA" id="ARBA00044878"/>
    </source>
</evidence>
<feature type="transmembrane region" description="Helical" evidence="19">
    <location>
        <begin position="208"/>
        <end position="230"/>
    </location>
</feature>
<evidence type="ECO:0000256" key="6">
    <source>
        <dbReference type="ARBA" id="ARBA00044891"/>
    </source>
</evidence>
<dbReference type="PANTHER" id="PTHR23512">
    <property type="entry name" value="MAJOR FACILITATOR SUPERFAMILY DOMAIN-CONTAINING PROTEIN 1"/>
    <property type="match status" value="1"/>
</dbReference>
<dbReference type="GO" id="GO:0022857">
    <property type="term" value="F:transmembrane transporter activity"/>
    <property type="evidence" value="ECO:0007669"/>
    <property type="project" value="InterPro"/>
</dbReference>
<comment type="catalytic activity">
    <reaction evidence="3">
        <text>L-histidyl-glycine(out) = L-histidyl-glycine(in)</text>
        <dbReference type="Rhea" id="RHEA:79395"/>
        <dbReference type="ChEBI" id="CHEBI:229957"/>
    </reaction>
</comment>
<dbReference type="SUPFAM" id="SSF103473">
    <property type="entry name" value="MFS general substrate transporter"/>
    <property type="match status" value="1"/>
</dbReference>
<evidence type="ECO:0000256" key="5">
    <source>
        <dbReference type="ARBA" id="ARBA00044884"/>
    </source>
</evidence>
<dbReference type="PANTHER" id="PTHR23512:SF12">
    <property type="entry name" value="TRANSPORTER, PUTATIVE (AFU_ORTHOLOGUE AFUA_4G00260)-RELATED"/>
    <property type="match status" value="1"/>
</dbReference>
<evidence type="ECO:0000256" key="16">
    <source>
        <dbReference type="ARBA" id="ARBA00045018"/>
    </source>
</evidence>
<evidence type="ECO:0000256" key="15">
    <source>
        <dbReference type="ARBA" id="ARBA00044985"/>
    </source>
</evidence>
<dbReference type="InterPro" id="IPR052187">
    <property type="entry name" value="MFSD1"/>
</dbReference>
<comment type="catalytic activity">
    <reaction evidence="8">
        <text>L-aspartyl-L-lysine(out) = L-aspartyl-L-lysine(in)</text>
        <dbReference type="Rhea" id="RHEA:79411"/>
        <dbReference type="ChEBI" id="CHEBI:229953"/>
    </reaction>
</comment>
<feature type="transmembrane region" description="Helical" evidence="19">
    <location>
        <begin position="336"/>
        <end position="355"/>
    </location>
</feature>
<dbReference type="InterPro" id="IPR011701">
    <property type="entry name" value="MFS"/>
</dbReference>
<evidence type="ECO:0000256" key="19">
    <source>
        <dbReference type="SAM" id="Phobius"/>
    </source>
</evidence>
<evidence type="ECO:0000256" key="11">
    <source>
        <dbReference type="ARBA" id="ARBA00044903"/>
    </source>
</evidence>
<evidence type="ECO:0000256" key="9">
    <source>
        <dbReference type="ARBA" id="ARBA00044899"/>
    </source>
</evidence>
<evidence type="ECO:0000256" key="17">
    <source>
        <dbReference type="ARBA" id="ARBA00045709"/>
    </source>
</evidence>
<evidence type="ECO:0000256" key="4">
    <source>
        <dbReference type="ARBA" id="ARBA00044881"/>
    </source>
</evidence>
<dbReference type="Proteomes" id="UP000799778">
    <property type="component" value="Unassembled WGS sequence"/>
</dbReference>
<evidence type="ECO:0000256" key="13">
    <source>
        <dbReference type="ARBA" id="ARBA00044919"/>
    </source>
</evidence>
<evidence type="ECO:0000256" key="10">
    <source>
        <dbReference type="ARBA" id="ARBA00044900"/>
    </source>
</evidence>
<keyword evidence="19" id="KW-1133">Transmembrane helix</keyword>
<dbReference type="InterPro" id="IPR036259">
    <property type="entry name" value="MFS_trans_sf"/>
</dbReference>
<feature type="transmembrane region" description="Helical" evidence="19">
    <location>
        <begin position="489"/>
        <end position="510"/>
    </location>
</feature>
<evidence type="ECO:0000256" key="14">
    <source>
        <dbReference type="ARBA" id="ARBA00044924"/>
    </source>
</evidence>
<evidence type="ECO:0000313" key="20">
    <source>
        <dbReference type="EMBL" id="KAF2008432.1"/>
    </source>
</evidence>
<name>A0A6A5X687_9PLEO</name>
<comment type="catalytic activity">
    <reaction evidence="5">
        <text>L-alpha-aminoacyl-L-histidine(out) = L-alpha-aminoacyl-L-histidine(in)</text>
        <dbReference type="Rhea" id="RHEA:79375"/>
        <dbReference type="ChEBI" id="CHEBI:229967"/>
    </reaction>
</comment>
<comment type="subunit">
    <text evidence="18">Homodimer. Interacts with lysosomal protein GLMP (via lumenal domain); the interaction starts while both proteins are still in the endoplasmic reticulum and is required for stabilization of MFSD1 in lysosomes but has no direct effect on its targeting to lysosomes or transporter activity.</text>
</comment>
<dbReference type="OrthoDB" id="424834at2759"/>
<reference evidence="20" key="1">
    <citation type="journal article" date="2020" name="Stud. Mycol.">
        <title>101 Dothideomycetes genomes: a test case for predicting lifestyles and emergence of pathogens.</title>
        <authorList>
            <person name="Haridas S."/>
            <person name="Albert R."/>
            <person name="Binder M."/>
            <person name="Bloem J."/>
            <person name="Labutti K."/>
            <person name="Salamov A."/>
            <person name="Andreopoulos B."/>
            <person name="Baker S."/>
            <person name="Barry K."/>
            <person name="Bills G."/>
            <person name="Bluhm B."/>
            <person name="Cannon C."/>
            <person name="Castanera R."/>
            <person name="Culley D."/>
            <person name="Daum C."/>
            <person name="Ezra D."/>
            <person name="Gonzalez J."/>
            <person name="Henrissat B."/>
            <person name="Kuo A."/>
            <person name="Liang C."/>
            <person name="Lipzen A."/>
            <person name="Lutzoni F."/>
            <person name="Magnuson J."/>
            <person name="Mondo S."/>
            <person name="Nolan M."/>
            <person name="Ohm R."/>
            <person name="Pangilinan J."/>
            <person name="Park H.-J."/>
            <person name="Ramirez L."/>
            <person name="Alfaro M."/>
            <person name="Sun H."/>
            <person name="Tritt A."/>
            <person name="Yoshinaga Y."/>
            <person name="Zwiers L.-H."/>
            <person name="Turgeon B."/>
            <person name="Goodwin S."/>
            <person name="Spatafora J."/>
            <person name="Crous P."/>
            <person name="Grigoriev I."/>
        </authorList>
    </citation>
    <scope>NUCLEOTIDE SEQUENCE</scope>
    <source>
        <strain evidence="20">CBS 175.79</strain>
    </source>
</reference>
<comment type="catalytic activity">
    <reaction evidence="6">
        <text>L-lysyl-L-alpha-amino acid(out) = L-lysyl-L-alpha-amino acid(in)</text>
        <dbReference type="Rhea" id="RHEA:79387"/>
        <dbReference type="ChEBI" id="CHEBI:229965"/>
    </reaction>
</comment>
<comment type="subcellular location">
    <subcellularLocation>
        <location evidence="1">Membrane</location>
        <topology evidence="1">Multi-pass membrane protein</topology>
    </subcellularLocation>
</comment>
<comment type="catalytic activity">
    <reaction evidence="11">
        <text>L-arginyl-glycine(out) = L-arginyl-glycine(in)</text>
        <dbReference type="Rhea" id="RHEA:79391"/>
        <dbReference type="ChEBI" id="CHEBI:229955"/>
    </reaction>
</comment>
<comment type="catalytic activity">
    <reaction evidence="10">
        <text>L-lysyl-L-lysine(out) = L-lysyl-L-lysine(in)</text>
        <dbReference type="Rhea" id="RHEA:79403"/>
        <dbReference type="ChEBI" id="CHEBI:229956"/>
    </reaction>
</comment>
<accession>A0A6A5X687</accession>
<comment type="catalytic activity">
    <reaction evidence="14">
        <text>L-lysyl-glycine(out) = L-lysyl-glycine(in)</text>
        <dbReference type="Rhea" id="RHEA:79407"/>
        <dbReference type="ChEBI" id="CHEBI:191202"/>
    </reaction>
</comment>
<proteinExistence type="predicted"/>
<comment type="catalytic activity">
    <reaction evidence="13">
        <text>L-alanyl-L-lysine(out) = L-alanyl-L-lysine(in)</text>
        <dbReference type="Rhea" id="RHEA:79415"/>
        <dbReference type="ChEBI" id="CHEBI:192470"/>
    </reaction>
</comment>
<comment type="catalytic activity">
    <reaction evidence="2">
        <text>L-lysyl-L-alanine(out) = L-lysyl-L-alanine(in)</text>
        <dbReference type="Rhea" id="RHEA:79399"/>
        <dbReference type="ChEBI" id="CHEBI:229954"/>
    </reaction>
</comment>